<feature type="transmembrane region" description="Helical" evidence="6">
    <location>
        <begin position="410"/>
        <end position="431"/>
    </location>
</feature>
<dbReference type="InterPro" id="IPR011701">
    <property type="entry name" value="MFS"/>
</dbReference>
<feature type="transmembrane region" description="Helical" evidence="6">
    <location>
        <begin position="437"/>
        <end position="462"/>
    </location>
</feature>
<proteinExistence type="predicted"/>
<sequence length="571" mass="63289">MKGPSTNRDAEASGPRSTAETTAGEGGSEGLPDKSYLPKGLTPWLVFLIAILWHSADRLIIPPLNRLLEANICRVYYREHHPSFIDGNDQIPEHMCKGNTIQIHLALLLGSIQTIGLVCELLSTFPLGYVSDRFGRKTVLYINLICMASGYGWAMIVGYWYNTFSVNATIAAPFLYLLGGYVNVTNTNLLAIIADVSGDNVYRTTMFGYYRSAGQVTRLLTPVLAAYTMTINLWLPFWIGVGVYLVALPVVMLLPDTRKHYTSSAGPRSLDVPFAPGERQSLLHSDERAEDVVLNDPERSTSPKRSGFTGQLKRGISQVKIELHDYLKLFRSSRNIALCLLIFLVTSLSDNNLNVLLQYVSNRYGWTISQAAYLFSLKAAVNVLLYMFIVPVSLAYLVSRWGFTSVHANFWAQKASIVLLCLGSLAIGLSFNIRLLIASLVVYSLGWGISVFNLSLLTHAAFEILDEEHTGRIYSVMGFFETIGSLVGVPLMAGTWALGIKIGGFGLGLPFFICAGLYAAATIVTWFMKFESPVIVDGFDRRKCKRQGSWIWGRGIEDDVRDERYAESSSR</sequence>
<feature type="transmembrane region" description="Helical" evidence="6">
    <location>
        <begin position="474"/>
        <end position="499"/>
    </location>
</feature>
<feature type="transmembrane region" description="Helical" evidence="6">
    <location>
        <begin position="505"/>
        <end position="527"/>
    </location>
</feature>
<reference evidence="7 8" key="1">
    <citation type="submission" date="2016-05" db="EMBL/GenBank/DDBJ databases">
        <title>A degradative enzymes factory behind the ericoid mycorrhizal symbiosis.</title>
        <authorList>
            <consortium name="DOE Joint Genome Institute"/>
            <person name="Martino E."/>
            <person name="Morin E."/>
            <person name="Grelet G."/>
            <person name="Kuo A."/>
            <person name="Kohler A."/>
            <person name="Daghino S."/>
            <person name="Barry K."/>
            <person name="Choi C."/>
            <person name="Cichocki N."/>
            <person name="Clum A."/>
            <person name="Copeland A."/>
            <person name="Hainaut M."/>
            <person name="Haridas S."/>
            <person name="Labutti K."/>
            <person name="Lindquist E."/>
            <person name="Lipzen A."/>
            <person name="Khouja H.-R."/>
            <person name="Murat C."/>
            <person name="Ohm R."/>
            <person name="Olson A."/>
            <person name="Spatafora J."/>
            <person name="Veneault-Fourrey C."/>
            <person name="Henrissat B."/>
            <person name="Grigoriev I."/>
            <person name="Martin F."/>
            <person name="Perotto S."/>
        </authorList>
    </citation>
    <scope>NUCLEOTIDE SEQUENCE [LARGE SCALE GENOMIC DNA]</scope>
    <source>
        <strain evidence="7 8">UAMH 7357</strain>
    </source>
</reference>
<dbReference type="Proteomes" id="UP000235672">
    <property type="component" value="Unassembled WGS sequence"/>
</dbReference>
<evidence type="ECO:0000256" key="2">
    <source>
        <dbReference type="ARBA" id="ARBA00022692"/>
    </source>
</evidence>
<organism evidence="7 8">
    <name type="scientific">Hyaloscypha hepaticicola</name>
    <dbReference type="NCBI Taxonomy" id="2082293"/>
    <lineage>
        <taxon>Eukaryota</taxon>
        <taxon>Fungi</taxon>
        <taxon>Dikarya</taxon>
        <taxon>Ascomycota</taxon>
        <taxon>Pezizomycotina</taxon>
        <taxon>Leotiomycetes</taxon>
        <taxon>Helotiales</taxon>
        <taxon>Hyaloscyphaceae</taxon>
        <taxon>Hyaloscypha</taxon>
    </lineage>
</organism>
<feature type="transmembrane region" description="Helical" evidence="6">
    <location>
        <begin position="233"/>
        <end position="254"/>
    </location>
</feature>
<evidence type="ECO:0000256" key="6">
    <source>
        <dbReference type="SAM" id="Phobius"/>
    </source>
</evidence>
<evidence type="ECO:0000256" key="5">
    <source>
        <dbReference type="SAM" id="MobiDB-lite"/>
    </source>
</evidence>
<feature type="transmembrane region" description="Helical" evidence="6">
    <location>
        <begin position="139"/>
        <end position="162"/>
    </location>
</feature>
<evidence type="ECO:0000313" key="8">
    <source>
        <dbReference type="Proteomes" id="UP000235672"/>
    </source>
</evidence>
<dbReference type="GO" id="GO:0022857">
    <property type="term" value="F:transmembrane transporter activity"/>
    <property type="evidence" value="ECO:0007669"/>
    <property type="project" value="InterPro"/>
</dbReference>
<dbReference type="EMBL" id="KZ613473">
    <property type="protein sequence ID" value="PMD24390.1"/>
    <property type="molecule type" value="Genomic_DNA"/>
</dbReference>
<evidence type="ECO:0000256" key="3">
    <source>
        <dbReference type="ARBA" id="ARBA00022989"/>
    </source>
</evidence>
<comment type="subcellular location">
    <subcellularLocation>
        <location evidence="1">Membrane</location>
        <topology evidence="1">Multi-pass membrane protein</topology>
    </subcellularLocation>
</comment>
<dbReference type="AlphaFoldDB" id="A0A2J6QDQ4"/>
<feature type="transmembrane region" description="Helical" evidence="6">
    <location>
        <begin position="174"/>
        <end position="194"/>
    </location>
</feature>
<dbReference type="PANTHER" id="PTHR23507">
    <property type="entry name" value="ZGC:174356"/>
    <property type="match status" value="1"/>
</dbReference>
<accession>A0A2J6QDQ4</accession>
<protein>
    <submittedName>
        <fullName evidence="7">MFS general substrate transporter</fullName>
    </submittedName>
</protein>
<feature type="region of interest" description="Disordered" evidence="5">
    <location>
        <begin position="1"/>
        <end position="34"/>
    </location>
</feature>
<dbReference type="InterPro" id="IPR036259">
    <property type="entry name" value="MFS_trans_sf"/>
</dbReference>
<keyword evidence="2 6" id="KW-0812">Transmembrane</keyword>
<keyword evidence="8" id="KW-1185">Reference proteome</keyword>
<feature type="transmembrane region" description="Helical" evidence="6">
    <location>
        <begin position="379"/>
        <end position="398"/>
    </location>
</feature>
<feature type="transmembrane region" description="Helical" evidence="6">
    <location>
        <begin position="105"/>
        <end position="127"/>
    </location>
</feature>
<evidence type="ECO:0000313" key="7">
    <source>
        <dbReference type="EMBL" id="PMD24390.1"/>
    </source>
</evidence>
<gene>
    <name evidence="7" type="ORF">NA56DRAFT_700882</name>
</gene>
<keyword evidence="4 6" id="KW-0472">Membrane</keyword>
<name>A0A2J6QDQ4_9HELO</name>
<dbReference type="SUPFAM" id="SSF103473">
    <property type="entry name" value="MFS general substrate transporter"/>
    <property type="match status" value="1"/>
</dbReference>
<dbReference type="Pfam" id="PF07690">
    <property type="entry name" value="MFS_1"/>
    <property type="match status" value="1"/>
</dbReference>
<keyword evidence="3 6" id="KW-1133">Transmembrane helix</keyword>
<dbReference type="GO" id="GO:0016020">
    <property type="term" value="C:membrane"/>
    <property type="evidence" value="ECO:0007669"/>
    <property type="project" value="UniProtKB-SubCell"/>
</dbReference>
<dbReference type="OrthoDB" id="194139at2759"/>
<evidence type="ECO:0000256" key="4">
    <source>
        <dbReference type="ARBA" id="ARBA00023136"/>
    </source>
</evidence>
<dbReference type="Gene3D" id="1.20.1250.20">
    <property type="entry name" value="MFS general substrate transporter like domains"/>
    <property type="match status" value="1"/>
</dbReference>
<dbReference type="PANTHER" id="PTHR23507:SF8">
    <property type="entry name" value="MFS GENERAL SUBSTRATE TRANSPORTER"/>
    <property type="match status" value="1"/>
</dbReference>
<evidence type="ECO:0000256" key="1">
    <source>
        <dbReference type="ARBA" id="ARBA00004141"/>
    </source>
</evidence>